<keyword evidence="1" id="KW-1133">Transmembrane helix</keyword>
<dbReference type="EMBL" id="OBEH01000006">
    <property type="protein sequence ID" value="SNZ01692.1"/>
    <property type="molecule type" value="Genomic_DNA"/>
</dbReference>
<accession>A0A285MWX8</accession>
<protein>
    <recommendedName>
        <fullName evidence="4">Type II secretion system protein</fullName>
    </recommendedName>
</protein>
<evidence type="ECO:0008006" key="4">
    <source>
        <dbReference type="Google" id="ProtNLM"/>
    </source>
</evidence>
<evidence type="ECO:0000313" key="3">
    <source>
        <dbReference type="Proteomes" id="UP000219048"/>
    </source>
</evidence>
<keyword evidence="1" id="KW-0472">Membrane</keyword>
<evidence type="ECO:0000313" key="2">
    <source>
        <dbReference type="EMBL" id="SNZ01692.1"/>
    </source>
</evidence>
<name>A0A285MWX8_9FLAO</name>
<evidence type="ECO:0000256" key="1">
    <source>
        <dbReference type="SAM" id="Phobius"/>
    </source>
</evidence>
<sequence>MEPMASSKRYKVKASSLTESIIAMVIVAVCLSIALVVYVSVLKRDRGLPYYKAEQKVKELLWATQYEMQLEDEDYTFLGFTINKKVEQHKGLANIYKVTFIANLPNGKKNYVYVVAP</sequence>
<keyword evidence="3" id="KW-1185">Reference proteome</keyword>
<dbReference type="Proteomes" id="UP000219048">
    <property type="component" value="Unassembled WGS sequence"/>
</dbReference>
<proteinExistence type="predicted"/>
<organism evidence="2 3">
    <name type="scientific">Flagellimonas pacifica</name>
    <dbReference type="NCBI Taxonomy" id="1247520"/>
    <lineage>
        <taxon>Bacteria</taxon>
        <taxon>Pseudomonadati</taxon>
        <taxon>Bacteroidota</taxon>
        <taxon>Flavobacteriia</taxon>
        <taxon>Flavobacteriales</taxon>
        <taxon>Flavobacteriaceae</taxon>
        <taxon>Flagellimonas</taxon>
    </lineage>
</organism>
<reference evidence="3" key="1">
    <citation type="submission" date="2017-09" db="EMBL/GenBank/DDBJ databases">
        <authorList>
            <person name="Varghese N."/>
            <person name="Submissions S."/>
        </authorList>
    </citation>
    <scope>NUCLEOTIDE SEQUENCE [LARGE SCALE GENOMIC DNA]</scope>
    <source>
        <strain evidence="3">DSM 25885</strain>
    </source>
</reference>
<dbReference type="AlphaFoldDB" id="A0A285MWX8"/>
<gene>
    <name evidence="2" type="ORF">SAMN06265377_3534</name>
</gene>
<feature type="transmembrane region" description="Helical" evidence="1">
    <location>
        <begin position="20"/>
        <end position="42"/>
    </location>
</feature>
<keyword evidence="1" id="KW-0812">Transmembrane</keyword>